<feature type="coiled-coil region" evidence="1">
    <location>
        <begin position="200"/>
        <end position="234"/>
    </location>
</feature>
<evidence type="ECO:0000313" key="2">
    <source>
        <dbReference type="EMBL" id="CAE0440500.1"/>
    </source>
</evidence>
<gene>
    <name evidence="2" type="ORF">ASTO00021_LOCUS10634</name>
</gene>
<keyword evidence="1" id="KW-0175">Coiled coil</keyword>
<name>A0A7S3PIM1_9STRA</name>
<evidence type="ECO:0000256" key="1">
    <source>
        <dbReference type="SAM" id="Coils"/>
    </source>
</evidence>
<organism evidence="2">
    <name type="scientific">Aplanochytrium stocchinoi</name>
    <dbReference type="NCBI Taxonomy" id="215587"/>
    <lineage>
        <taxon>Eukaryota</taxon>
        <taxon>Sar</taxon>
        <taxon>Stramenopiles</taxon>
        <taxon>Bigyra</taxon>
        <taxon>Labyrinthulomycetes</taxon>
        <taxon>Thraustochytrida</taxon>
        <taxon>Thraustochytriidae</taxon>
        <taxon>Aplanochytrium</taxon>
    </lineage>
</organism>
<dbReference type="EMBL" id="HBIN01014063">
    <property type="protein sequence ID" value="CAE0440500.1"/>
    <property type="molecule type" value="Transcribed_RNA"/>
</dbReference>
<protein>
    <submittedName>
        <fullName evidence="2">Uncharacterized protein</fullName>
    </submittedName>
</protein>
<proteinExistence type="predicted"/>
<dbReference type="AlphaFoldDB" id="A0A7S3PIM1"/>
<sequence>MKRKSGKKKEKNDGAQDAFNIAELVVEIPIEKKEEALQWALQRVKGSGMRVGAAVEIAGDLIEAAEFVLEFVPVANYAVKVIRRALDLHNHVENVKRLGKLLNIFRLDSDFIRSILDTTLKSDADFCITFSFILEDILCEMGKLDAFLSEGKDGMIYGKLIKKRLYQYVTINKTSKFLNEISMNIMGYTIDILQMFGDKNVEQLNVIEDMKKEMGKMEKEMEKMEKEMKEIVSRGGKNGCKKVIKSRYGIGRFCNNHAITYKTKEGREEKGDYCHRHIGEKPYGKGGCKHYMSLKERYCENKATKSVRKLKFCELHYKQYRRQ</sequence>
<accession>A0A7S3PIM1</accession>
<reference evidence="2" key="1">
    <citation type="submission" date="2021-01" db="EMBL/GenBank/DDBJ databases">
        <authorList>
            <person name="Corre E."/>
            <person name="Pelletier E."/>
            <person name="Niang G."/>
            <person name="Scheremetjew M."/>
            <person name="Finn R."/>
            <person name="Kale V."/>
            <person name="Holt S."/>
            <person name="Cochrane G."/>
            <person name="Meng A."/>
            <person name="Brown T."/>
            <person name="Cohen L."/>
        </authorList>
    </citation>
    <scope>NUCLEOTIDE SEQUENCE</scope>
    <source>
        <strain evidence="2">GSBS06</strain>
    </source>
</reference>